<dbReference type="Proteomes" id="UP000294692">
    <property type="component" value="Unassembled WGS sequence"/>
</dbReference>
<organism evidence="5 6">
    <name type="scientific">Paracandidimonas soli</name>
    <dbReference type="NCBI Taxonomy" id="1917182"/>
    <lineage>
        <taxon>Bacteria</taxon>
        <taxon>Pseudomonadati</taxon>
        <taxon>Pseudomonadota</taxon>
        <taxon>Betaproteobacteria</taxon>
        <taxon>Burkholderiales</taxon>
        <taxon>Alcaligenaceae</taxon>
        <taxon>Paracandidimonas</taxon>
    </lineage>
</organism>
<reference evidence="5 6" key="1">
    <citation type="submission" date="2019-03" db="EMBL/GenBank/DDBJ databases">
        <title>Genomic Encyclopedia of Type Strains, Phase IV (KMG-IV): sequencing the most valuable type-strain genomes for metagenomic binning, comparative biology and taxonomic classification.</title>
        <authorList>
            <person name="Goeker M."/>
        </authorList>
    </citation>
    <scope>NUCLEOTIDE SEQUENCE [LARGE SCALE GENOMIC DNA]</scope>
    <source>
        <strain evidence="5 6">DSM 100048</strain>
    </source>
</reference>
<feature type="chain" id="PRO_5020780895" evidence="2">
    <location>
        <begin position="27"/>
        <end position="1239"/>
    </location>
</feature>
<feature type="domain" description="DUF6531" evidence="4">
    <location>
        <begin position="58"/>
        <end position="130"/>
    </location>
</feature>
<dbReference type="PANTHER" id="PTHR32305:SF15">
    <property type="entry name" value="PROTEIN RHSA-RELATED"/>
    <property type="match status" value="1"/>
</dbReference>
<accession>A0A4R3VG09</accession>
<protein>
    <submittedName>
        <fullName evidence="5">RHS repeat-associated protein</fullName>
    </submittedName>
</protein>
<evidence type="ECO:0000313" key="6">
    <source>
        <dbReference type="Proteomes" id="UP000294692"/>
    </source>
</evidence>
<dbReference type="Pfam" id="PF20148">
    <property type="entry name" value="DUF6531"/>
    <property type="match status" value="1"/>
</dbReference>
<dbReference type="Gene3D" id="2.180.10.10">
    <property type="entry name" value="RHS repeat-associated core"/>
    <property type="match status" value="2"/>
</dbReference>
<dbReference type="InterPro" id="IPR050708">
    <property type="entry name" value="T6SS_VgrG/RHS"/>
</dbReference>
<evidence type="ECO:0000259" key="3">
    <source>
        <dbReference type="Pfam" id="PF09994"/>
    </source>
</evidence>
<comment type="caution">
    <text evidence="5">The sequence shown here is derived from an EMBL/GenBank/DDBJ whole genome shotgun (WGS) entry which is preliminary data.</text>
</comment>
<evidence type="ECO:0000256" key="2">
    <source>
        <dbReference type="SAM" id="SignalP"/>
    </source>
</evidence>
<proteinExistence type="predicted"/>
<sequence length="1239" mass="136804">MRHHPILTRPPLAFFAAALLSANAFAQMCTPNQPLPPCAQGGAASQAGDGPVLPMGIGNPVHIATGNKHQKETDLPEPMLAPGLELVRYYNALDPSSGSGLGTGWRMGYDTRLQRRQDGIHIHQADGSHRRLPHPSPVEPAKDGMTETVDGWQWRWPSGRRLRFDKGGRLIGIVLESGASIQLARHDSGPLEGLLAEVRQAGLLLRFHYTMHGQAALLHAVDTPRGRFRYVFEHLPADPAQGLAALSRLSLVHLPDGSRRRYLYEARHQSGNRSLVTGIVQESPNGSARRLNAWDYDKYGRATGVATGERSAADGYSRIRYLRAATETAPGLTEVRSAQGITQLRFLQRRGQYLISSVHGDGCGGCPPPGTSAAYDAQGRLQAVNEAQLLRNADGGIVAISPASAGWPGLMLHYHPSSGDSAGWQSALTGRETLRHLSDTRSLVRRFANGDTATLRYDAAGLPVSLIQTGKGRSQQTMLGWNNHRQPIFIAHPAENEFRQYDGHGRMILRRTERPLPDDAIWRMEERFHYDAQHRLLRHELPEGGILHYRWGNGGRLLGLIWENRRGERQTVIASDAGRPGYRYGNGLRLQVSLSGGHRRTLQVFRDTPPTSKPLWRLTQTLNPDGSVLRQHQRIAQYAASPRQPRRPSNRWHYLHDAQRRLIMAKNPRAATMHWYAWDDSGALASSLKLRENAPPERTLPAIPRDPSGLPLSLDGYELSYGPSRRLEHISRDGVRVANHTHNAFGHRIRLLSAARDTHFLYTGNRLTAEAASHGTDGAPRVRRRYLYAGHVPVGLIDYAADSLSTSAGESQDALYSIHADLTGTPHLVTDARQQVRWHAAYSPLGQLQAQSGDLDFPLRQPGHYADADTGWHDNLLRTYHPGLGQYLEPDPIGPVPGSQALGYAAQQPQRFVDPMGLLLFAFDGTRHNHRTGSNIWLLSQAYQGGAAYYHSGPGNPYYPDLDAAIGHSAPQIIETQWQHLLNALHASPSSPAPTPIDIIGFSRGAALALHFGNLISSHTDQRLFSYEDPLRGAIRACVDLRFMGLLDTVTQFGPGGAHNDRYSLAVADAWRWVAHAVALNEHRSLFPLTSLENSENLGIVQQPFIGAHADLGGGNTLDEPEARQGDLSDLALRWLWSQARAMSVPFAELATALRQVTEPLLNDNRSTLQRQADTDRRVDQEDGRTAYARQDLAPLFGRLPRTAVEAFIERAANWRNNASSVVGLVDMALYEAWLRLSS</sequence>
<feature type="signal peptide" evidence="2">
    <location>
        <begin position="1"/>
        <end position="26"/>
    </location>
</feature>
<feature type="region of interest" description="Disordered" evidence="1">
    <location>
        <begin position="126"/>
        <end position="145"/>
    </location>
</feature>
<dbReference type="InterPro" id="IPR022385">
    <property type="entry name" value="Rhs_assc_core"/>
</dbReference>
<dbReference type="RefSeq" id="WP_132472437.1">
    <property type="nucleotide sequence ID" value="NZ_JBHRVM010000001.1"/>
</dbReference>
<dbReference type="EMBL" id="SMBX01000001">
    <property type="protein sequence ID" value="TCV02674.1"/>
    <property type="molecule type" value="Genomic_DNA"/>
</dbReference>
<dbReference type="InterPro" id="IPR018712">
    <property type="entry name" value="Tle1-like_cat"/>
</dbReference>
<dbReference type="InterPro" id="IPR045351">
    <property type="entry name" value="DUF6531"/>
</dbReference>
<dbReference type="NCBIfam" id="TIGR03696">
    <property type="entry name" value="Rhs_assc_core"/>
    <property type="match status" value="1"/>
</dbReference>
<evidence type="ECO:0000313" key="5">
    <source>
        <dbReference type="EMBL" id="TCV02674.1"/>
    </source>
</evidence>
<keyword evidence="6" id="KW-1185">Reference proteome</keyword>
<dbReference type="PANTHER" id="PTHR32305">
    <property type="match status" value="1"/>
</dbReference>
<dbReference type="Pfam" id="PF09994">
    <property type="entry name" value="T6SS_Tle1-like_cat"/>
    <property type="match status" value="1"/>
</dbReference>
<name>A0A4R3VG09_9BURK</name>
<keyword evidence="2" id="KW-0732">Signal</keyword>
<evidence type="ECO:0000256" key="1">
    <source>
        <dbReference type="SAM" id="MobiDB-lite"/>
    </source>
</evidence>
<evidence type="ECO:0000259" key="4">
    <source>
        <dbReference type="Pfam" id="PF20148"/>
    </source>
</evidence>
<dbReference type="OrthoDB" id="5445630at2"/>
<feature type="domain" description="T6SS Phospholipase effector Tle1-like catalytic" evidence="3">
    <location>
        <begin position="1035"/>
        <end position="1138"/>
    </location>
</feature>
<gene>
    <name evidence="5" type="ORF">EV686_101130</name>
</gene>
<dbReference type="AlphaFoldDB" id="A0A4R3VG09"/>